<proteinExistence type="inferred from homology"/>
<dbReference type="InterPro" id="IPR000845">
    <property type="entry name" value="Nucleoside_phosphorylase_d"/>
</dbReference>
<name>A0A0M4CYG9_9BACT</name>
<comment type="pathway">
    <text evidence="1">Quinol/quinone metabolism; menaquinone biosynthesis.</text>
</comment>
<dbReference type="InterPro" id="IPR035994">
    <property type="entry name" value="Nucleoside_phosphorylase_sf"/>
</dbReference>
<feature type="domain" description="Nucleoside phosphorylase" evidence="3">
    <location>
        <begin position="2"/>
        <end position="232"/>
    </location>
</feature>
<dbReference type="InterPro" id="IPR019963">
    <property type="entry name" value="FL_hydrolase_MqnB"/>
</dbReference>
<dbReference type="UniPathway" id="UPA00079"/>
<dbReference type="STRING" id="1603606.DSOUD_0020"/>
<dbReference type="GO" id="GO:0005829">
    <property type="term" value="C:cytosol"/>
    <property type="evidence" value="ECO:0007669"/>
    <property type="project" value="TreeGrafter"/>
</dbReference>
<keyword evidence="1 4" id="KW-0378">Hydrolase</keyword>
<dbReference type="SUPFAM" id="SSF53167">
    <property type="entry name" value="Purine and uridine phosphorylases"/>
    <property type="match status" value="1"/>
</dbReference>
<comment type="catalytic activity">
    <reaction evidence="1">
        <text>futalosine + H2O = dehypoxanthine futalosine + hypoxanthine</text>
        <dbReference type="Rhea" id="RHEA:25904"/>
        <dbReference type="ChEBI" id="CHEBI:15377"/>
        <dbReference type="ChEBI" id="CHEBI:17368"/>
        <dbReference type="ChEBI" id="CHEBI:58863"/>
        <dbReference type="ChEBI" id="CHEBI:58864"/>
        <dbReference type="EC" id="3.2.2.26"/>
    </reaction>
</comment>
<dbReference type="GO" id="GO:0019284">
    <property type="term" value="P:L-methionine salvage from S-adenosylmethionine"/>
    <property type="evidence" value="ECO:0007669"/>
    <property type="project" value="TreeGrafter"/>
</dbReference>
<dbReference type="Proteomes" id="UP000057158">
    <property type="component" value="Chromosome"/>
</dbReference>
<evidence type="ECO:0000256" key="1">
    <source>
        <dbReference type="HAMAP-Rule" id="MF_00991"/>
    </source>
</evidence>
<dbReference type="EMBL" id="CP010802">
    <property type="protein sequence ID" value="ALC14821.1"/>
    <property type="molecule type" value="Genomic_DNA"/>
</dbReference>
<dbReference type="NCBIfam" id="TIGR03664">
    <property type="entry name" value="fut_nucase"/>
    <property type="match status" value="1"/>
</dbReference>
<evidence type="ECO:0000259" key="3">
    <source>
        <dbReference type="Pfam" id="PF01048"/>
    </source>
</evidence>
<dbReference type="PANTHER" id="PTHR46832:SF2">
    <property type="entry name" value="FUTALOSINE HYDROLASE"/>
    <property type="match status" value="1"/>
</dbReference>
<accession>A0A0M4CYG9</accession>
<dbReference type="Pfam" id="PF01048">
    <property type="entry name" value="PNP_UDP_1"/>
    <property type="match status" value="1"/>
</dbReference>
<dbReference type="CDD" id="cd17766">
    <property type="entry name" value="futalosine_nucleosidase_MqnB"/>
    <property type="match status" value="1"/>
</dbReference>
<dbReference type="OrthoDB" id="9788270at2"/>
<keyword evidence="5" id="KW-1185">Reference proteome</keyword>
<dbReference type="Gene3D" id="3.40.50.1580">
    <property type="entry name" value="Nucleoside phosphorylase domain"/>
    <property type="match status" value="1"/>
</dbReference>
<gene>
    <name evidence="1 4" type="primary">mqnB</name>
    <name evidence="4" type="ORF">DSOUD_0020</name>
</gene>
<dbReference type="KEGG" id="des:DSOUD_0020"/>
<dbReference type="GO" id="GO:0008782">
    <property type="term" value="F:adenosylhomocysteine nucleosidase activity"/>
    <property type="evidence" value="ECO:0007669"/>
    <property type="project" value="TreeGrafter"/>
</dbReference>
<comment type="similarity">
    <text evidence="1">Belongs to the PNP/UDP phosphorylase family. Futalosine hydrolase subfamily.</text>
</comment>
<dbReference type="EC" id="3.2.2.26" evidence="1 2"/>
<evidence type="ECO:0000313" key="5">
    <source>
        <dbReference type="Proteomes" id="UP000057158"/>
    </source>
</evidence>
<dbReference type="RefSeq" id="WP_053549085.1">
    <property type="nucleotide sequence ID" value="NZ_CP010802.1"/>
</dbReference>
<keyword evidence="1" id="KW-0474">Menaquinone biosynthesis</keyword>
<protein>
    <recommendedName>
        <fullName evidence="1 2">Futalosine hydrolase</fullName>
        <shortName evidence="1">FL hydrolase</shortName>
        <ecNumber evidence="1 2">3.2.2.26</ecNumber>
    </recommendedName>
    <alternativeName>
        <fullName evidence="1">Futalosine nucleosidase</fullName>
    </alternativeName>
    <alternativeName>
        <fullName evidence="1">Menaquinone biosynthetic enzyme MqnB</fullName>
    </alternativeName>
</protein>
<dbReference type="GO" id="GO:0009116">
    <property type="term" value="P:nucleoside metabolic process"/>
    <property type="evidence" value="ECO:0007669"/>
    <property type="project" value="InterPro"/>
</dbReference>
<evidence type="ECO:0000313" key="4">
    <source>
        <dbReference type="EMBL" id="ALC14821.1"/>
    </source>
</evidence>
<dbReference type="PANTHER" id="PTHR46832">
    <property type="entry name" value="5'-METHYLTHIOADENOSINE/S-ADENOSYLHOMOCYSTEINE NUCLEOSIDASE"/>
    <property type="match status" value="1"/>
</dbReference>
<dbReference type="HAMAP" id="MF_00991">
    <property type="entry name" value="MqnB"/>
    <property type="match status" value="1"/>
</dbReference>
<dbReference type="AlphaFoldDB" id="A0A0M4CYG9"/>
<evidence type="ECO:0000256" key="2">
    <source>
        <dbReference type="NCBIfam" id="TIGR03664"/>
    </source>
</evidence>
<reference evidence="4 5" key="1">
    <citation type="submission" date="2015-07" db="EMBL/GenBank/DDBJ databases">
        <title>Isolation and Genomic Characterization of a Novel Halophilic Metal-Reducing Deltaproteobacterium from the Deep Subsurface.</title>
        <authorList>
            <person name="Badalamenti J.P."/>
            <person name="Summers Z.M."/>
            <person name="Gralnick J.A."/>
            <person name="Bond D.R."/>
        </authorList>
    </citation>
    <scope>NUCLEOTIDE SEQUENCE [LARGE SCALE GENOMIC DNA]</scope>
    <source>
        <strain evidence="4 5">WTL</strain>
    </source>
</reference>
<dbReference type="GO" id="GO:0008930">
    <property type="term" value="F:methylthioadenosine nucleosidase activity"/>
    <property type="evidence" value="ECO:0007669"/>
    <property type="project" value="TreeGrafter"/>
</dbReference>
<organism evidence="4 5">
    <name type="scientific">Desulfuromonas soudanensis</name>
    <dbReference type="NCBI Taxonomy" id="1603606"/>
    <lineage>
        <taxon>Bacteria</taxon>
        <taxon>Pseudomonadati</taxon>
        <taxon>Thermodesulfobacteriota</taxon>
        <taxon>Desulfuromonadia</taxon>
        <taxon>Desulfuromonadales</taxon>
        <taxon>Desulfuromonadaceae</taxon>
        <taxon>Desulfuromonas</taxon>
    </lineage>
</organism>
<comment type="function">
    <text evidence="1">Catalyzes the hydrolysis of futalosine (FL) to dehypoxanthine futalosine (DHFL) and hypoxanthine, a step in the biosynthesis of menaquinone (MK, vitamin K2).</text>
</comment>
<sequence>MIALVAAVPKETELLRCRLAPCEVRNSGRRDLYLGTLAGHAVSLMHSGVGKANAASAATSLIAATHPDLVINFGCGGAYPGSGLAVGDLALASEEIYGDEGVLAPEGFLNMAALRFPLVQRNGTRHFDSYPVPGGLLEMARPLVAGAARDAGCVLAVGALVTVSTCSGTDAAARELSRRTGGIGENMEGAAVAQVCALYGVPFLELRGISNLAEDRDLSRWNLPRGMDIAQRGVLALLEGMEKRSTPA</sequence>
<dbReference type="GO" id="GO:0009234">
    <property type="term" value="P:menaquinone biosynthetic process"/>
    <property type="evidence" value="ECO:0007669"/>
    <property type="project" value="UniProtKB-UniRule"/>
</dbReference>
<dbReference type="PATRIC" id="fig|1603606.3.peg.23"/>